<organism evidence="3 4">
    <name type="scientific">Vulcanisaeta souniana JCM 11219</name>
    <dbReference type="NCBI Taxonomy" id="1293586"/>
    <lineage>
        <taxon>Archaea</taxon>
        <taxon>Thermoproteota</taxon>
        <taxon>Thermoprotei</taxon>
        <taxon>Thermoproteales</taxon>
        <taxon>Thermoproteaceae</taxon>
        <taxon>Vulcanisaeta</taxon>
    </lineage>
</organism>
<keyword evidence="5" id="KW-1185">Reference proteome</keyword>
<dbReference type="Proteomes" id="UP001060771">
    <property type="component" value="Chromosome"/>
</dbReference>
<dbReference type="GeneID" id="76205668"/>
<reference evidence="3" key="2">
    <citation type="submission" date="2020-09" db="EMBL/GenBank/DDBJ databases">
        <authorList>
            <person name="Sun Q."/>
            <person name="Ohkuma M."/>
        </authorList>
    </citation>
    <scope>NUCLEOTIDE SEQUENCE</scope>
    <source>
        <strain evidence="3">JCM 11219</strain>
    </source>
</reference>
<dbReference type="Proteomes" id="UP000657075">
    <property type="component" value="Unassembled WGS sequence"/>
</dbReference>
<keyword evidence="1" id="KW-0472">Membrane</keyword>
<evidence type="ECO:0000256" key="1">
    <source>
        <dbReference type="SAM" id="Phobius"/>
    </source>
</evidence>
<feature type="transmembrane region" description="Helical" evidence="1">
    <location>
        <begin position="63"/>
        <end position="83"/>
    </location>
</feature>
<keyword evidence="1" id="KW-1133">Transmembrane helix</keyword>
<protein>
    <submittedName>
        <fullName evidence="3">Uncharacterized protein</fullName>
    </submittedName>
</protein>
<feature type="transmembrane region" description="Helical" evidence="1">
    <location>
        <begin position="33"/>
        <end position="56"/>
    </location>
</feature>
<feature type="transmembrane region" description="Helical" evidence="1">
    <location>
        <begin position="7"/>
        <end position="27"/>
    </location>
</feature>
<dbReference type="RefSeq" id="WP_188603493.1">
    <property type="nucleotide sequence ID" value="NZ_AP026830.1"/>
</dbReference>
<dbReference type="EMBL" id="BMNM01000006">
    <property type="protein sequence ID" value="GGI80059.1"/>
    <property type="molecule type" value="Genomic_DNA"/>
</dbReference>
<sequence length="122" mass="13812">MSISRLSLYFFVIQLVFSIALLGSLGINNNLYARYHTMAIALFMLVTSLMGIYFSLKEQLSRIVADAWLILSIVTAYLAIQVSPFFNNPVKPLELTAASIVTIIWIADLYIAWRSKVHVLRL</sequence>
<reference evidence="3" key="1">
    <citation type="journal article" date="2014" name="Int. J. Syst. Evol. Microbiol.">
        <title>Complete genome sequence of Corynebacterium casei LMG S-19264T (=DSM 44701T), isolated from a smear-ripened cheese.</title>
        <authorList>
            <consortium name="US DOE Joint Genome Institute (JGI-PGF)"/>
            <person name="Walter F."/>
            <person name="Albersmeier A."/>
            <person name="Kalinowski J."/>
            <person name="Ruckert C."/>
        </authorList>
    </citation>
    <scope>NUCLEOTIDE SEQUENCE</scope>
    <source>
        <strain evidence="3">JCM 11219</strain>
    </source>
</reference>
<dbReference type="AlphaFoldDB" id="A0A830EIJ8"/>
<reference evidence="2" key="4">
    <citation type="journal article" date="2023" name="Microbiol. Resour. Announc.">
        <title>Complete Genome Sequence of Vulcanisaeta souniana Strain IC-059, a Hyperthermophilic Archaeon Isolated from Hot Spring Water in Japan.</title>
        <authorList>
            <person name="Kato S."/>
            <person name="Itoh T."/>
            <person name="Wu L."/>
            <person name="Ma J."/>
            <person name="Ohkuma M."/>
        </authorList>
    </citation>
    <scope>NUCLEOTIDE SEQUENCE</scope>
    <source>
        <strain evidence="2">JCM 11219</strain>
    </source>
</reference>
<dbReference type="EMBL" id="AP026830">
    <property type="protein sequence ID" value="BDR91021.1"/>
    <property type="molecule type" value="Genomic_DNA"/>
</dbReference>
<keyword evidence="1" id="KW-0812">Transmembrane</keyword>
<evidence type="ECO:0000313" key="2">
    <source>
        <dbReference type="EMBL" id="BDR91021.1"/>
    </source>
</evidence>
<proteinExistence type="predicted"/>
<evidence type="ECO:0000313" key="4">
    <source>
        <dbReference type="Proteomes" id="UP000657075"/>
    </source>
</evidence>
<evidence type="ECO:0000313" key="5">
    <source>
        <dbReference type="Proteomes" id="UP001060771"/>
    </source>
</evidence>
<gene>
    <name evidence="3" type="ORF">GCM10007112_16290</name>
    <name evidence="2" type="ORF">Vsou_01140</name>
</gene>
<name>A0A830EIJ8_9CREN</name>
<dbReference type="OrthoDB" id="26335at2157"/>
<accession>A0A830EIJ8</accession>
<evidence type="ECO:0000313" key="3">
    <source>
        <dbReference type="EMBL" id="GGI80059.1"/>
    </source>
</evidence>
<reference evidence="5" key="3">
    <citation type="submission" date="2022-09" db="EMBL/GenBank/DDBJ databases">
        <title>Complete genome sequence of Vulcanisaeta souniana.</title>
        <authorList>
            <person name="Kato S."/>
            <person name="Itoh T."/>
            <person name="Ohkuma M."/>
        </authorList>
    </citation>
    <scope>NUCLEOTIDE SEQUENCE [LARGE SCALE GENOMIC DNA]</scope>
    <source>
        <strain evidence="5">JCM 11219</strain>
    </source>
</reference>
<feature type="transmembrane region" description="Helical" evidence="1">
    <location>
        <begin position="95"/>
        <end position="113"/>
    </location>
</feature>